<organism evidence="2 3">
    <name type="scientific">Sclerotinia nivalis</name>
    <dbReference type="NCBI Taxonomy" id="352851"/>
    <lineage>
        <taxon>Eukaryota</taxon>
        <taxon>Fungi</taxon>
        <taxon>Dikarya</taxon>
        <taxon>Ascomycota</taxon>
        <taxon>Pezizomycotina</taxon>
        <taxon>Leotiomycetes</taxon>
        <taxon>Helotiales</taxon>
        <taxon>Sclerotiniaceae</taxon>
        <taxon>Sclerotinia</taxon>
    </lineage>
</organism>
<accession>A0A9X0AI72</accession>
<evidence type="ECO:0000259" key="1">
    <source>
        <dbReference type="Pfam" id="PF20150"/>
    </source>
</evidence>
<dbReference type="AlphaFoldDB" id="A0A9X0AI72"/>
<dbReference type="Proteomes" id="UP001152300">
    <property type="component" value="Unassembled WGS sequence"/>
</dbReference>
<evidence type="ECO:0000313" key="2">
    <source>
        <dbReference type="EMBL" id="KAJ8062678.1"/>
    </source>
</evidence>
<gene>
    <name evidence="2" type="ORF">OCU04_009200</name>
</gene>
<dbReference type="EMBL" id="JAPEIS010000010">
    <property type="protein sequence ID" value="KAJ8062678.1"/>
    <property type="molecule type" value="Genomic_DNA"/>
</dbReference>
<dbReference type="OrthoDB" id="3465313at2759"/>
<reference evidence="2" key="1">
    <citation type="submission" date="2022-11" db="EMBL/GenBank/DDBJ databases">
        <title>Genome Resource of Sclerotinia nivalis Strain SnTB1, a Plant Pathogen Isolated from American Ginseng.</title>
        <authorList>
            <person name="Fan S."/>
        </authorList>
    </citation>
    <scope>NUCLEOTIDE SEQUENCE</scope>
    <source>
        <strain evidence="2">SnTB1</strain>
    </source>
</reference>
<keyword evidence="3" id="KW-1185">Reference proteome</keyword>
<comment type="caution">
    <text evidence="2">The sequence shown here is derived from an EMBL/GenBank/DDBJ whole genome shotgun (WGS) entry which is preliminary data.</text>
</comment>
<dbReference type="PANTHER" id="PTHR35910:SF6">
    <property type="entry name" value="2EXR DOMAIN-CONTAINING PROTEIN"/>
    <property type="match status" value="1"/>
</dbReference>
<proteinExistence type="predicted"/>
<feature type="domain" description="2EXR" evidence="1">
    <location>
        <begin position="194"/>
        <end position="323"/>
    </location>
</feature>
<name>A0A9X0AI72_9HELO</name>
<evidence type="ECO:0000313" key="3">
    <source>
        <dbReference type="Proteomes" id="UP001152300"/>
    </source>
</evidence>
<sequence>MFRPTRSHFFANELPLPSPCAVERIRQIEPDNNTELDYTICRSYRNNFLPRLGDGPKANFFSTLFGVQIIPNLKSNGNPIPGNVMKRIQEAGINDIIRITVDEAEYENRKCASHPKIPSPPPYVEMDTLENDFRTAQNYTREHQIADLSWYDDFYPEPVMKDSDYFDLHPANATSHLRKYSASVGVEPTTPRKFTCFPKLPKELRLMVLKFAVFIPRVVALRTMEFAPNEIKSRHFGPPRSPFQNKVEKLVRIVQTKTNSAAPFLQVNQEFRDAALEFYDLCFGTLIYKEFEEQDGPQFAFVKRNSNYLARDPTIHVNLATDTMYLEDCRTENSLEHMTTRDEEIFFPLGSIRSIAIDLQTLDRGFVAHWGGMLARYPNIEEMIFVARLNPSQLQRNNEIWTPKRSLARGTLDLVDLKKQESLIYHERLIGDFNDFVWAHEFFDENGPTDYCPFSSDGLELLADGTWWPRIRVMGLLSNGKRI</sequence>
<dbReference type="Pfam" id="PF20150">
    <property type="entry name" value="2EXR"/>
    <property type="match status" value="1"/>
</dbReference>
<dbReference type="PANTHER" id="PTHR35910">
    <property type="entry name" value="2EXR DOMAIN-CONTAINING PROTEIN"/>
    <property type="match status" value="1"/>
</dbReference>
<protein>
    <recommendedName>
        <fullName evidence="1">2EXR domain-containing protein</fullName>
    </recommendedName>
</protein>
<dbReference type="InterPro" id="IPR045518">
    <property type="entry name" value="2EXR"/>
</dbReference>